<dbReference type="Pfam" id="PF01757">
    <property type="entry name" value="Acyl_transf_3"/>
    <property type="match status" value="1"/>
</dbReference>
<feature type="transmembrane region" description="Helical" evidence="1">
    <location>
        <begin position="214"/>
        <end position="234"/>
    </location>
</feature>
<feature type="transmembrane region" description="Helical" evidence="1">
    <location>
        <begin position="187"/>
        <end position="208"/>
    </location>
</feature>
<evidence type="ECO:0000259" key="2">
    <source>
        <dbReference type="Pfam" id="PF01757"/>
    </source>
</evidence>
<dbReference type="GO" id="GO:0016746">
    <property type="term" value="F:acyltransferase activity"/>
    <property type="evidence" value="ECO:0007669"/>
    <property type="project" value="UniProtKB-KW"/>
</dbReference>
<keyword evidence="3" id="KW-0012">Acyltransferase</keyword>
<evidence type="ECO:0000313" key="4">
    <source>
        <dbReference type="Proteomes" id="UP001164693"/>
    </source>
</evidence>
<protein>
    <submittedName>
        <fullName evidence="3">Acyltransferase</fullName>
    </submittedName>
</protein>
<sequence length="417" mass="45018">MHRGGTSALNRAARWRVAPGVPNTSRVAGLDGIRGLAAVFVVLNHIFLRAWPGYPVDHAPLWASELDYGRFAVVVFIAVSGFSLGLAPARSGWRFGSLTTFAHRRAWRILPPYWAALAYSLVMTWYVLAQPGWARPDGKSVLVYGMLVQDVIPAGIPNRAFWSIAIEAQLYVLLLALLVIIRRTGAFVMAAVVAAIVVSTGLLAPHWALMNDAVLKFIPDLAVVFAVGVLAAGVVTAGDRLRCRPWGWYSLVAAAPVVALLAVKGTTWTNEHLFWVDLAWAPAVGSFLAALGTSRPRPVLRLLAARPLRSLGSFSYSLYLTHAPIVIAVSYGLVLGRVPSGTATFLVLTAILLPVTIGFAWLFATVFELPFQRHRGWAPLRDSLRGTSIPAISAARRPARTCAPARGRASHSRADAT</sequence>
<keyword evidence="3" id="KW-0808">Transferase</keyword>
<feature type="transmembrane region" description="Helical" evidence="1">
    <location>
        <begin position="33"/>
        <end position="51"/>
    </location>
</feature>
<feature type="transmembrane region" description="Helical" evidence="1">
    <location>
        <begin position="345"/>
        <end position="367"/>
    </location>
</feature>
<dbReference type="PANTHER" id="PTHR23028:SF53">
    <property type="entry name" value="ACYL_TRANSF_3 DOMAIN-CONTAINING PROTEIN"/>
    <property type="match status" value="1"/>
</dbReference>
<organism evidence="3 4">
    <name type="scientific">Jatrophihabitans cynanchi</name>
    <dbReference type="NCBI Taxonomy" id="2944128"/>
    <lineage>
        <taxon>Bacteria</taxon>
        <taxon>Bacillati</taxon>
        <taxon>Actinomycetota</taxon>
        <taxon>Actinomycetes</taxon>
        <taxon>Jatrophihabitantales</taxon>
        <taxon>Jatrophihabitantaceae</taxon>
        <taxon>Jatrophihabitans</taxon>
    </lineage>
</organism>
<dbReference type="RefSeq" id="WP_269443684.1">
    <property type="nucleotide sequence ID" value="NZ_CP097463.1"/>
</dbReference>
<feature type="domain" description="Acyltransferase 3" evidence="2">
    <location>
        <begin position="28"/>
        <end position="364"/>
    </location>
</feature>
<accession>A0ABY7JX41</accession>
<keyword evidence="1" id="KW-0812">Transmembrane</keyword>
<feature type="transmembrane region" description="Helical" evidence="1">
    <location>
        <begin position="110"/>
        <end position="128"/>
    </location>
</feature>
<gene>
    <name evidence="3" type="ORF">M6B22_21920</name>
</gene>
<keyword evidence="1" id="KW-0472">Membrane</keyword>
<dbReference type="Proteomes" id="UP001164693">
    <property type="component" value="Chromosome"/>
</dbReference>
<name>A0ABY7JX41_9ACTN</name>
<feature type="transmembrane region" description="Helical" evidence="1">
    <location>
        <begin position="71"/>
        <end position="89"/>
    </location>
</feature>
<proteinExistence type="predicted"/>
<feature type="transmembrane region" description="Helical" evidence="1">
    <location>
        <begin position="273"/>
        <end position="293"/>
    </location>
</feature>
<reference evidence="3" key="1">
    <citation type="submission" date="2022-05" db="EMBL/GenBank/DDBJ databases">
        <title>Jatrophihabitans sp. SB3-54 whole genome sequence.</title>
        <authorList>
            <person name="Suh M.K."/>
            <person name="Eom M.K."/>
            <person name="Kim J.S."/>
            <person name="Kim H.S."/>
            <person name="Do H.E."/>
            <person name="Shin Y.K."/>
            <person name="Lee J.-S."/>
        </authorList>
    </citation>
    <scope>NUCLEOTIDE SEQUENCE</scope>
    <source>
        <strain evidence="3">SB3-54</strain>
    </source>
</reference>
<keyword evidence="1" id="KW-1133">Transmembrane helix</keyword>
<dbReference type="InterPro" id="IPR002656">
    <property type="entry name" value="Acyl_transf_3_dom"/>
</dbReference>
<feature type="transmembrane region" description="Helical" evidence="1">
    <location>
        <begin position="160"/>
        <end position="180"/>
    </location>
</feature>
<dbReference type="InterPro" id="IPR050879">
    <property type="entry name" value="Acyltransferase_3"/>
</dbReference>
<feature type="transmembrane region" description="Helical" evidence="1">
    <location>
        <begin position="314"/>
        <end position="333"/>
    </location>
</feature>
<feature type="transmembrane region" description="Helical" evidence="1">
    <location>
        <begin position="246"/>
        <end position="267"/>
    </location>
</feature>
<evidence type="ECO:0000313" key="3">
    <source>
        <dbReference type="EMBL" id="WAX57147.1"/>
    </source>
</evidence>
<dbReference type="PANTHER" id="PTHR23028">
    <property type="entry name" value="ACETYLTRANSFERASE"/>
    <property type="match status" value="1"/>
</dbReference>
<evidence type="ECO:0000256" key="1">
    <source>
        <dbReference type="SAM" id="Phobius"/>
    </source>
</evidence>
<keyword evidence="4" id="KW-1185">Reference proteome</keyword>
<dbReference type="EMBL" id="CP097463">
    <property type="protein sequence ID" value="WAX57147.1"/>
    <property type="molecule type" value="Genomic_DNA"/>
</dbReference>